<keyword evidence="1" id="KW-0812">Transmembrane</keyword>
<feature type="transmembrane region" description="Helical" evidence="1">
    <location>
        <begin position="299"/>
        <end position="317"/>
    </location>
</feature>
<dbReference type="AlphaFoldDB" id="A0A3G4VLF4"/>
<feature type="transmembrane region" description="Helical" evidence="1">
    <location>
        <begin position="274"/>
        <end position="293"/>
    </location>
</feature>
<evidence type="ECO:0008006" key="4">
    <source>
        <dbReference type="Google" id="ProtNLM"/>
    </source>
</evidence>
<feature type="transmembrane region" description="Helical" evidence="1">
    <location>
        <begin position="161"/>
        <end position="181"/>
    </location>
</feature>
<dbReference type="RefSeq" id="WP_124942198.1">
    <property type="nucleotide sequence ID" value="NZ_CP033578.1"/>
</dbReference>
<feature type="transmembrane region" description="Helical" evidence="1">
    <location>
        <begin position="363"/>
        <end position="386"/>
    </location>
</feature>
<evidence type="ECO:0000313" key="2">
    <source>
        <dbReference type="EMBL" id="AYV24838.1"/>
    </source>
</evidence>
<feature type="transmembrane region" description="Helical" evidence="1">
    <location>
        <begin position="136"/>
        <end position="155"/>
    </location>
</feature>
<name>A0A3G4VLF4_9VIBR</name>
<feature type="transmembrane region" description="Helical" evidence="1">
    <location>
        <begin position="338"/>
        <end position="357"/>
    </location>
</feature>
<feature type="transmembrane region" description="Helical" evidence="1">
    <location>
        <begin position="102"/>
        <end position="124"/>
    </location>
</feature>
<reference evidence="2 3" key="1">
    <citation type="submission" date="2018-11" db="EMBL/GenBank/DDBJ databases">
        <title>Complete Genome Sequence of Vbrio mediterranei 117-T6: a Potential Pathogen Bacteria Isolated from the Conchocelis of Pyropia.</title>
        <authorList>
            <person name="Liu Q."/>
        </authorList>
    </citation>
    <scope>NUCLEOTIDE SEQUENCE [LARGE SCALE GENOMIC DNA]</scope>
    <source>
        <strain evidence="2 3">117-T6</strain>
    </source>
</reference>
<gene>
    <name evidence="2" type="ORF">ECB94_26795</name>
</gene>
<sequence>MMEKHGISYWYAAAFMFGAVQLVALPILIPSHIFEVTGSMAHTGAALAFVGLSGFVAPIIGSVIDRLRAHALAQKLALLSHIVAMVIFAFVPQTLAMYLATFLVGLGSITLMTVNPTFIVAAGYNDEQQALRLTRMNQSIFVGAVMMGAILPLSINLSSQVAFLVVAITAALSLMISGIDSKKAASRLVLEETTESETTEKGHWNATFVTFLLAVFIAMIASSNQVAQGPNLFESLFSIDKSATSLLLAFSSVISLLTLDIAGRALTKFGAGKVWIVGLIGYVVVGLVLSLLATGHARFFYLPLVMHLLFMQCLSMVDMVKPAIVAKVTTLPPASTQGLLLFAIAGGYAAGTTMGGITAEWFGLASIFSLVTGASAIAGLFAVLTLSRIKS</sequence>
<feature type="transmembrane region" description="Helical" evidence="1">
    <location>
        <begin position="7"/>
        <end position="29"/>
    </location>
</feature>
<dbReference type="SUPFAM" id="SSF103473">
    <property type="entry name" value="MFS general substrate transporter"/>
    <property type="match status" value="1"/>
</dbReference>
<evidence type="ECO:0000256" key="1">
    <source>
        <dbReference type="SAM" id="Phobius"/>
    </source>
</evidence>
<accession>A0A3G4VLF4</accession>
<dbReference type="EMBL" id="CP033578">
    <property type="protein sequence ID" value="AYV24838.1"/>
    <property type="molecule type" value="Genomic_DNA"/>
</dbReference>
<feature type="transmembrane region" description="Helical" evidence="1">
    <location>
        <begin position="242"/>
        <end position="262"/>
    </location>
</feature>
<dbReference type="Gene3D" id="1.20.1250.20">
    <property type="entry name" value="MFS general substrate transporter like domains"/>
    <property type="match status" value="2"/>
</dbReference>
<feature type="transmembrane region" description="Helical" evidence="1">
    <location>
        <begin position="202"/>
        <end position="222"/>
    </location>
</feature>
<organism evidence="2 3">
    <name type="scientific">Vibrio mediterranei</name>
    <dbReference type="NCBI Taxonomy" id="689"/>
    <lineage>
        <taxon>Bacteria</taxon>
        <taxon>Pseudomonadati</taxon>
        <taxon>Pseudomonadota</taxon>
        <taxon>Gammaproteobacteria</taxon>
        <taxon>Vibrionales</taxon>
        <taxon>Vibrionaceae</taxon>
        <taxon>Vibrio</taxon>
    </lineage>
</organism>
<keyword evidence="1" id="KW-0472">Membrane</keyword>
<dbReference type="Proteomes" id="UP000279760">
    <property type="component" value="Chromosome 2"/>
</dbReference>
<protein>
    <recommendedName>
        <fullName evidence="4">MFS transporter</fullName>
    </recommendedName>
</protein>
<proteinExistence type="predicted"/>
<feature type="transmembrane region" description="Helical" evidence="1">
    <location>
        <begin position="41"/>
        <end position="64"/>
    </location>
</feature>
<keyword evidence="1" id="KW-1133">Transmembrane helix</keyword>
<feature type="transmembrane region" description="Helical" evidence="1">
    <location>
        <begin position="76"/>
        <end position="96"/>
    </location>
</feature>
<evidence type="ECO:0000313" key="3">
    <source>
        <dbReference type="Proteomes" id="UP000279760"/>
    </source>
</evidence>
<dbReference type="InterPro" id="IPR036259">
    <property type="entry name" value="MFS_trans_sf"/>
</dbReference>